<evidence type="ECO:0000313" key="3">
    <source>
        <dbReference type="Proteomes" id="UP000620124"/>
    </source>
</evidence>
<accession>A0A8H6Y964</accession>
<dbReference type="EMBL" id="JACAZI010000007">
    <property type="protein sequence ID" value="KAF7356670.1"/>
    <property type="molecule type" value="Genomic_DNA"/>
</dbReference>
<protein>
    <submittedName>
        <fullName evidence="2">3-carboxy-cis,cis-mucoante lactonizing enzyme</fullName>
    </submittedName>
</protein>
<dbReference type="InterPro" id="IPR015943">
    <property type="entry name" value="WD40/YVTN_repeat-like_dom_sf"/>
</dbReference>
<reference evidence="2" key="1">
    <citation type="submission" date="2020-05" db="EMBL/GenBank/DDBJ databases">
        <title>Mycena genomes resolve the evolution of fungal bioluminescence.</title>
        <authorList>
            <person name="Tsai I.J."/>
        </authorList>
    </citation>
    <scope>NUCLEOTIDE SEQUENCE</scope>
    <source>
        <strain evidence="2">CCC161011</strain>
    </source>
</reference>
<dbReference type="InterPro" id="IPR050282">
    <property type="entry name" value="Cycloisomerase_2"/>
</dbReference>
<comment type="caution">
    <text evidence="2">The sequence shown here is derived from an EMBL/GenBank/DDBJ whole genome shotgun (WGS) entry which is preliminary data.</text>
</comment>
<gene>
    <name evidence="2" type="ORF">MVEN_01001500</name>
</gene>
<name>A0A8H6Y964_9AGAR</name>
<dbReference type="PANTHER" id="PTHR30344:SF1">
    <property type="entry name" value="6-PHOSPHOGLUCONOLACTONASE"/>
    <property type="match status" value="1"/>
</dbReference>
<dbReference type="InterPro" id="IPR019405">
    <property type="entry name" value="Lactonase_7-beta_prop"/>
</dbReference>
<dbReference type="Pfam" id="PF10282">
    <property type="entry name" value="Lactonase"/>
    <property type="match status" value="1"/>
</dbReference>
<evidence type="ECO:0000256" key="1">
    <source>
        <dbReference type="ARBA" id="ARBA00005564"/>
    </source>
</evidence>
<dbReference type="Proteomes" id="UP000620124">
    <property type="component" value="Unassembled WGS sequence"/>
</dbReference>
<dbReference type="AlphaFoldDB" id="A0A8H6Y964"/>
<sequence>MANRILVASYTHCIQSLVFDASASTLTTHSVVEVGFHPSWIEFHPSDRSLVFAALEQAEGKIVAVKYDESGNGTVVADAPSGGADPCSLAATENRLFVANYSSGSISVLPITSGSPPYFLPGSVVTPLYGSGPHPERQQSSHAHQVALHSDRGELLVPDLGADQVFRFTEQEDAWILQAHIRFDPGSGPRHTAIHDGALYTLLELSSEITKHRLPILPGEVTLIAKKPTMFNPPTAPHDMLAAELLIPEPNSAFSTPYAYVSNRNNPSEEGDTIAIFSIEGDALELIAEVPTGLKHLRGMVFGGPDNKWLIAGGANGGGAKVFERIDGGKGLKELAANSSVEAPTGFFVGDYLPESPTTSSVDHIKQSLIFSEFTVQLSLFLFELAFIVL</sequence>
<keyword evidence="3" id="KW-1185">Reference proteome</keyword>
<evidence type="ECO:0000313" key="2">
    <source>
        <dbReference type="EMBL" id="KAF7356670.1"/>
    </source>
</evidence>
<comment type="similarity">
    <text evidence="1">Belongs to the cycloisomerase 2 family.</text>
</comment>
<dbReference type="InterPro" id="IPR011048">
    <property type="entry name" value="Haem_d1_sf"/>
</dbReference>
<dbReference type="PANTHER" id="PTHR30344">
    <property type="entry name" value="6-PHOSPHOGLUCONOLACTONASE-RELATED"/>
    <property type="match status" value="1"/>
</dbReference>
<proteinExistence type="inferred from homology"/>
<dbReference type="GO" id="GO:0017057">
    <property type="term" value="F:6-phosphogluconolactonase activity"/>
    <property type="evidence" value="ECO:0007669"/>
    <property type="project" value="TreeGrafter"/>
</dbReference>
<dbReference type="SUPFAM" id="SSF51004">
    <property type="entry name" value="C-terminal (heme d1) domain of cytochrome cd1-nitrite reductase"/>
    <property type="match status" value="1"/>
</dbReference>
<dbReference type="OrthoDB" id="9972196at2759"/>
<organism evidence="2 3">
    <name type="scientific">Mycena venus</name>
    <dbReference type="NCBI Taxonomy" id="2733690"/>
    <lineage>
        <taxon>Eukaryota</taxon>
        <taxon>Fungi</taxon>
        <taxon>Dikarya</taxon>
        <taxon>Basidiomycota</taxon>
        <taxon>Agaricomycotina</taxon>
        <taxon>Agaricomycetes</taxon>
        <taxon>Agaricomycetidae</taxon>
        <taxon>Agaricales</taxon>
        <taxon>Marasmiineae</taxon>
        <taxon>Mycenaceae</taxon>
        <taxon>Mycena</taxon>
    </lineage>
</organism>
<dbReference type="Gene3D" id="2.130.10.10">
    <property type="entry name" value="YVTN repeat-like/Quinoprotein amine dehydrogenase"/>
    <property type="match status" value="1"/>
</dbReference>